<evidence type="ECO:0000313" key="2">
    <source>
        <dbReference type="EMBL" id="MCX2941156.1"/>
    </source>
</evidence>
<accession>A0ABT3SNQ9</accession>
<dbReference type="Proteomes" id="UP001300745">
    <property type="component" value="Unassembled WGS sequence"/>
</dbReference>
<name>A0ABT3SNQ9_9MYCO</name>
<comment type="caution">
    <text evidence="2">The sequence shown here is derived from an EMBL/GenBank/DDBJ whole genome shotgun (WGS) entry which is preliminary data.</text>
</comment>
<dbReference type="RefSeq" id="WP_266001053.1">
    <property type="nucleotide sequence ID" value="NZ_JAPJDN010000060.1"/>
</dbReference>
<feature type="transmembrane region" description="Helical" evidence="1">
    <location>
        <begin position="82"/>
        <end position="104"/>
    </location>
</feature>
<feature type="transmembrane region" description="Helical" evidence="1">
    <location>
        <begin position="215"/>
        <end position="233"/>
    </location>
</feature>
<protein>
    <submittedName>
        <fullName evidence="2">Uncharacterized protein</fullName>
    </submittedName>
</protein>
<feature type="transmembrane region" description="Helical" evidence="1">
    <location>
        <begin position="136"/>
        <end position="159"/>
    </location>
</feature>
<feature type="transmembrane region" description="Helical" evidence="1">
    <location>
        <begin position="278"/>
        <end position="300"/>
    </location>
</feature>
<sequence length="376" mass="37754">MARAATVDEWAAIAIGQSVGALGAIVIGAGWSITGPAEAARSSVDDRPRVLVESIKARLVVAVVAAAPLAAVAFVIPATSSHVLAAAVALVTALNGLTIGWYAVGTGDVKLLAIWEAVPRVAANLGGAALASLSGWIYFFPLVSGLSIVIPVTLIASITSRSLRTAVSFSGAAARLREQGAALVTDLVAGAYTLGASAIVGVFGTTVAVAIFNSGYRLVAFGAAAFGALSNALQGWIAESEGPSFARRVKTSVLLHTMVGLAGFVAFSFLGPSISGTLFGPALAVPQAACIPLGMFYALWSIETVTGRHVLATRGETRALLVTTALGSAIGVPAIAVGARFAGATGASWGLAGALALIVLLQSVAAFRIVHVNAKT</sequence>
<proteinExistence type="predicted"/>
<feature type="transmembrane region" description="Helical" evidence="1">
    <location>
        <begin position="180"/>
        <end position="203"/>
    </location>
</feature>
<dbReference type="EMBL" id="JAPJDO010000060">
    <property type="protein sequence ID" value="MCX2941156.1"/>
    <property type="molecule type" value="Genomic_DNA"/>
</dbReference>
<gene>
    <name evidence="2" type="ORF">ORI27_31175</name>
</gene>
<keyword evidence="1" id="KW-0812">Transmembrane</keyword>
<keyword evidence="3" id="KW-1185">Reference proteome</keyword>
<keyword evidence="1" id="KW-1133">Transmembrane helix</keyword>
<feature type="transmembrane region" description="Helical" evidence="1">
    <location>
        <begin position="12"/>
        <end position="34"/>
    </location>
</feature>
<feature type="transmembrane region" description="Helical" evidence="1">
    <location>
        <begin position="349"/>
        <end position="370"/>
    </location>
</feature>
<keyword evidence="1" id="KW-0472">Membrane</keyword>
<reference evidence="2 3" key="1">
    <citation type="submission" date="2022-11" db="EMBL/GenBank/DDBJ databases">
        <title>Mycobacterium sp. nov.</title>
        <authorList>
            <person name="Papic B."/>
            <person name="Spicic S."/>
            <person name="Duvnjak S."/>
        </authorList>
    </citation>
    <scope>NUCLEOTIDE SEQUENCE [LARGE SCALE GENOMIC DNA]</scope>
    <source>
        <strain evidence="2 3">CVI_P4</strain>
    </source>
</reference>
<feature type="transmembrane region" description="Helical" evidence="1">
    <location>
        <begin position="253"/>
        <end position="272"/>
    </location>
</feature>
<evidence type="ECO:0000256" key="1">
    <source>
        <dbReference type="SAM" id="Phobius"/>
    </source>
</evidence>
<organism evidence="2 3">
    <name type="scientific">Mycobacterium pinniadriaticum</name>
    <dbReference type="NCBI Taxonomy" id="2994102"/>
    <lineage>
        <taxon>Bacteria</taxon>
        <taxon>Bacillati</taxon>
        <taxon>Actinomycetota</taxon>
        <taxon>Actinomycetes</taxon>
        <taxon>Mycobacteriales</taxon>
        <taxon>Mycobacteriaceae</taxon>
        <taxon>Mycobacterium</taxon>
    </lineage>
</organism>
<evidence type="ECO:0000313" key="3">
    <source>
        <dbReference type="Proteomes" id="UP001300745"/>
    </source>
</evidence>
<feature type="transmembrane region" description="Helical" evidence="1">
    <location>
        <begin position="55"/>
        <end position="76"/>
    </location>
</feature>
<feature type="transmembrane region" description="Helical" evidence="1">
    <location>
        <begin position="320"/>
        <end position="343"/>
    </location>
</feature>